<evidence type="ECO:0000256" key="5">
    <source>
        <dbReference type="SAM" id="MobiDB-lite"/>
    </source>
</evidence>
<dbReference type="InterPro" id="IPR050360">
    <property type="entry name" value="MFS_Sugar_Transporters"/>
</dbReference>
<gene>
    <name evidence="7" type="ORF">M752DRAFT_290058</name>
</gene>
<evidence type="ECO:0000256" key="3">
    <source>
        <dbReference type="ARBA" id="ARBA00022989"/>
    </source>
</evidence>
<name>A0A370PWJ0_ASPPH</name>
<keyword evidence="8" id="KW-1185">Reference proteome</keyword>
<organism evidence="7 8">
    <name type="scientific">Aspergillus phoenicis ATCC 13157</name>
    <dbReference type="NCBI Taxonomy" id="1353007"/>
    <lineage>
        <taxon>Eukaryota</taxon>
        <taxon>Fungi</taxon>
        <taxon>Dikarya</taxon>
        <taxon>Ascomycota</taxon>
        <taxon>Pezizomycotina</taxon>
        <taxon>Eurotiomycetes</taxon>
        <taxon>Eurotiomycetidae</taxon>
        <taxon>Eurotiales</taxon>
        <taxon>Aspergillaceae</taxon>
        <taxon>Aspergillus</taxon>
    </lineage>
</organism>
<dbReference type="EMBL" id="KZ851846">
    <property type="protein sequence ID" value="RDK46559.1"/>
    <property type="molecule type" value="Genomic_DNA"/>
</dbReference>
<dbReference type="Gene3D" id="1.20.1250.20">
    <property type="entry name" value="MFS general substrate transporter like domains"/>
    <property type="match status" value="1"/>
</dbReference>
<feature type="transmembrane region" description="Helical" evidence="6">
    <location>
        <begin position="112"/>
        <end position="134"/>
    </location>
</feature>
<protein>
    <recommendedName>
        <fullName evidence="9">General substrate transporter</fullName>
    </recommendedName>
</protein>
<comment type="subcellular location">
    <subcellularLocation>
        <location evidence="1">Membrane</location>
        <topology evidence="1">Multi-pass membrane protein</topology>
    </subcellularLocation>
</comment>
<keyword evidence="3 6" id="KW-1133">Transmembrane helix</keyword>
<feature type="region of interest" description="Disordered" evidence="5">
    <location>
        <begin position="156"/>
        <end position="200"/>
    </location>
</feature>
<evidence type="ECO:0000256" key="2">
    <source>
        <dbReference type="ARBA" id="ARBA00022692"/>
    </source>
</evidence>
<keyword evidence="4 6" id="KW-0472">Membrane</keyword>
<reference evidence="7 8" key="1">
    <citation type="submission" date="2018-07" db="EMBL/GenBank/DDBJ databases">
        <title>Section-level genome sequencing of Aspergillus section Nigri to investigate inter- and intra-species variation.</title>
        <authorList>
            <consortium name="DOE Joint Genome Institute"/>
            <person name="Vesth T.C."/>
            <person name="Nybo J.L."/>
            <person name="Theobald S."/>
            <person name="Frisvad J.C."/>
            <person name="Larsen T.O."/>
            <person name="Nielsen K.F."/>
            <person name="Hoof J.B."/>
            <person name="Brandl J."/>
            <person name="Salamov A."/>
            <person name="Riley R."/>
            <person name="Gladden J.M."/>
            <person name="Phatale P."/>
            <person name="Nielsen M.T."/>
            <person name="Lyhne E.K."/>
            <person name="Kogle M.E."/>
            <person name="Strasser K."/>
            <person name="McDonnell E."/>
            <person name="Barry K."/>
            <person name="Clum A."/>
            <person name="Chen C."/>
            <person name="Nolan M."/>
            <person name="Sandor L."/>
            <person name="Kuo A."/>
            <person name="Lipzen A."/>
            <person name="Hainaut M."/>
            <person name="Drula E."/>
            <person name="Tsang A."/>
            <person name="Magnuson J.K."/>
            <person name="Henrissat B."/>
            <person name="Wiebenga A."/>
            <person name="Simmons B.A."/>
            <person name="Makela M.R."/>
            <person name="De vries R.P."/>
            <person name="Grigoriev I.V."/>
            <person name="Mortensen U.H."/>
            <person name="Baker S.E."/>
            <person name="Andersen M.R."/>
        </authorList>
    </citation>
    <scope>NUCLEOTIDE SEQUENCE [LARGE SCALE GENOMIC DNA]</scope>
    <source>
        <strain evidence="7 8">ATCC 13157</strain>
    </source>
</reference>
<accession>A0A370PWJ0</accession>
<dbReference type="AlphaFoldDB" id="A0A370PWJ0"/>
<evidence type="ECO:0000313" key="8">
    <source>
        <dbReference type="Proteomes" id="UP000254937"/>
    </source>
</evidence>
<sequence length="200" mass="22194">MVFTTAAITNIEKIGRKRLMLRGALGQGTCFILITMGLAVGGSKWSAVAIAFVFAFYTVFGLSWIAIPWMYAAEVDTRPWRNRGSGLATATNWICNYAVVLVTPIGTENIDWQYYIIYAVLNFCFIPVVSLWYVETAGLSLEEIDAVFQRQNAPYPPGMPESGIEADQGNSEWEQGQSEWVESIDSRRQDRGSVGGIRSS</sequence>
<dbReference type="PROSITE" id="PS00216">
    <property type="entry name" value="SUGAR_TRANSPORT_1"/>
    <property type="match status" value="1"/>
</dbReference>
<evidence type="ECO:0000313" key="7">
    <source>
        <dbReference type="EMBL" id="RDK46559.1"/>
    </source>
</evidence>
<dbReference type="InterPro" id="IPR005828">
    <property type="entry name" value="MFS_sugar_transport-like"/>
</dbReference>
<dbReference type="SUPFAM" id="SSF103473">
    <property type="entry name" value="MFS general substrate transporter"/>
    <property type="match status" value="1"/>
</dbReference>
<feature type="transmembrane region" description="Helical" evidence="6">
    <location>
        <begin position="84"/>
        <end position="106"/>
    </location>
</feature>
<evidence type="ECO:0008006" key="9">
    <source>
        <dbReference type="Google" id="ProtNLM"/>
    </source>
</evidence>
<evidence type="ECO:0000256" key="1">
    <source>
        <dbReference type="ARBA" id="ARBA00004141"/>
    </source>
</evidence>
<dbReference type="Pfam" id="PF00083">
    <property type="entry name" value="Sugar_tr"/>
    <property type="match status" value="1"/>
</dbReference>
<feature type="transmembrane region" description="Helical" evidence="6">
    <location>
        <begin position="19"/>
        <end position="41"/>
    </location>
</feature>
<dbReference type="Proteomes" id="UP000254937">
    <property type="component" value="Unassembled WGS sequence"/>
</dbReference>
<dbReference type="GO" id="GO:0016020">
    <property type="term" value="C:membrane"/>
    <property type="evidence" value="ECO:0007669"/>
    <property type="project" value="UniProtKB-SubCell"/>
</dbReference>
<feature type="compositionally biased region" description="Polar residues" evidence="5">
    <location>
        <begin position="168"/>
        <end position="180"/>
    </location>
</feature>
<proteinExistence type="predicted"/>
<dbReference type="InterPro" id="IPR005829">
    <property type="entry name" value="Sugar_transporter_CS"/>
</dbReference>
<dbReference type="PANTHER" id="PTHR48022">
    <property type="entry name" value="PLASTIDIC GLUCOSE TRANSPORTER 4"/>
    <property type="match status" value="1"/>
</dbReference>
<dbReference type="InterPro" id="IPR036259">
    <property type="entry name" value="MFS_trans_sf"/>
</dbReference>
<feature type="transmembrane region" description="Helical" evidence="6">
    <location>
        <begin position="47"/>
        <end position="72"/>
    </location>
</feature>
<dbReference type="GO" id="GO:0005351">
    <property type="term" value="F:carbohydrate:proton symporter activity"/>
    <property type="evidence" value="ECO:0007669"/>
    <property type="project" value="TreeGrafter"/>
</dbReference>
<evidence type="ECO:0000256" key="4">
    <source>
        <dbReference type="ARBA" id="ARBA00023136"/>
    </source>
</evidence>
<evidence type="ECO:0000256" key="6">
    <source>
        <dbReference type="SAM" id="Phobius"/>
    </source>
</evidence>
<keyword evidence="2 6" id="KW-0812">Transmembrane</keyword>
<dbReference type="PANTHER" id="PTHR48022:SF28">
    <property type="entry name" value="MAJOR FACILITATOR SUPERFAMILY (MFS) PROFILE DOMAIN-CONTAINING PROTEIN-RELATED"/>
    <property type="match status" value="1"/>
</dbReference>